<dbReference type="Proteomes" id="UP001601288">
    <property type="component" value="Unassembled WGS sequence"/>
</dbReference>
<dbReference type="EMBL" id="JBIAFP010000061">
    <property type="protein sequence ID" value="MFE9231368.1"/>
    <property type="molecule type" value="Genomic_DNA"/>
</dbReference>
<accession>A0ABW6LSK5</accession>
<evidence type="ECO:0000313" key="2">
    <source>
        <dbReference type="EMBL" id="MFE9231368.1"/>
    </source>
</evidence>
<feature type="compositionally biased region" description="Basic and acidic residues" evidence="1">
    <location>
        <begin position="35"/>
        <end position="54"/>
    </location>
</feature>
<dbReference type="RefSeq" id="WP_358293075.1">
    <property type="nucleotide sequence ID" value="NZ_JBEYGJ010000080.1"/>
</dbReference>
<feature type="region of interest" description="Disordered" evidence="1">
    <location>
        <begin position="1"/>
        <end position="54"/>
    </location>
</feature>
<evidence type="ECO:0000313" key="3">
    <source>
        <dbReference type="Proteomes" id="UP001601288"/>
    </source>
</evidence>
<keyword evidence="3" id="KW-1185">Reference proteome</keyword>
<sequence>MVTRSSHFHQTTAKRLADSARKRTPPRASPPQLRLRRDVPSDADPHQERPLDDPDIELRMLRMLADLLYAGDAPRSQFERLGIPYEGQITHEHLLVSAQAERAQALTEPIPAEKDLPGDEIFKRPVLELLRDPALRPLLDKYLPDVNHTELVAFPAATTLLDLVRFAIIPVGTLRSLSSNLQDL</sequence>
<evidence type="ECO:0008006" key="4">
    <source>
        <dbReference type="Google" id="ProtNLM"/>
    </source>
</evidence>
<gene>
    <name evidence="2" type="ORF">ACFYM3_43720</name>
</gene>
<reference evidence="2 3" key="1">
    <citation type="submission" date="2024-10" db="EMBL/GenBank/DDBJ databases">
        <title>The Natural Products Discovery Center: Release of the First 8490 Sequenced Strains for Exploring Actinobacteria Biosynthetic Diversity.</title>
        <authorList>
            <person name="Kalkreuter E."/>
            <person name="Kautsar S.A."/>
            <person name="Yang D."/>
            <person name="Bader C.D."/>
            <person name="Teijaro C.N."/>
            <person name="Fluegel L."/>
            <person name="Davis C.M."/>
            <person name="Simpson J.R."/>
            <person name="Lauterbach L."/>
            <person name="Steele A.D."/>
            <person name="Gui C."/>
            <person name="Meng S."/>
            <person name="Li G."/>
            <person name="Viehrig K."/>
            <person name="Ye F."/>
            <person name="Su P."/>
            <person name="Kiefer A.F."/>
            <person name="Nichols A."/>
            <person name="Cepeda A.J."/>
            <person name="Yan W."/>
            <person name="Fan B."/>
            <person name="Jiang Y."/>
            <person name="Adhikari A."/>
            <person name="Zheng C.-J."/>
            <person name="Schuster L."/>
            <person name="Cowan T.M."/>
            <person name="Smanski M.J."/>
            <person name="Chevrette M.G."/>
            <person name="De Carvalho L.P.S."/>
            <person name="Shen B."/>
        </authorList>
    </citation>
    <scope>NUCLEOTIDE SEQUENCE [LARGE SCALE GENOMIC DNA]</scope>
    <source>
        <strain evidence="2 3">NPDC007066</strain>
    </source>
</reference>
<feature type="compositionally biased region" description="Polar residues" evidence="1">
    <location>
        <begin position="1"/>
        <end position="13"/>
    </location>
</feature>
<evidence type="ECO:0000256" key="1">
    <source>
        <dbReference type="SAM" id="MobiDB-lite"/>
    </source>
</evidence>
<protein>
    <recommendedName>
        <fullName evidence="4">Type II secretion system protein GspE N-terminal domain-containing protein</fullName>
    </recommendedName>
</protein>
<organism evidence="2 3">
    <name type="scientific">Streptomyces massasporeus</name>
    <dbReference type="NCBI Taxonomy" id="67324"/>
    <lineage>
        <taxon>Bacteria</taxon>
        <taxon>Bacillati</taxon>
        <taxon>Actinomycetota</taxon>
        <taxon>Actinomycetes</taxon>
        <taxon>Kitasatosporales</taxon>
        <taxon>Streptomycetaceae</taxon>
        <taxon>Streptomyces</taxon>
    </lineage>
</organism>
<proteinExistence type="predicted"/>
<name>A0ABW6LSK5_9ACTN</name>
<comment type="caution">
    <text evidence="2">The sequence shown here is derived from an EMBL/GenBank/DDBJ whole genome shotgun (WGS) entry which is preliminary data.</text>
</comment>